<dbReference type="AlphaFoldDB" id="A0AAE0HSJ2"/>
<evidence type="ECO:0000313" key="4">
    <source>
        <dbReference type="EMBL" id="KAK3312105.1"/>
    </source>
</evidence>
<evidence type="ECO:0000256" key="3">
    <source>
        <dbReference type="SAM" id="SignalP"/>
    </source>
</evidence>
<keyword evidence="5" id="KW-1185">Reference proteome</keyword>
<evidence type="ECO:0000313" key="5">
    <source>
        <dbReference type="Proteomes" id="UP001283341"/>
    </source>
</evidence>
<dbReference type="Proteomes" id="UP001283341">
    <property type="component" value="Unassembled WGS sequence"/>
</dbReference>
<accession>A0AAE0HSJ2</accession>
<evidence type="ECO:0008006" key="6">
    <source>
        <dbReference type="Google" id="ProtNLM"/>
    </source>
</evidence>
<dbReference type="InterPro" id="IPR021109">
    <property type="entry name" value="Peptidase_aspartic_dom_sf"/>
</dbReference>
<keyword evidence="3" id="KW-0732">Signal</keyword>
<dbReference type="CDD" id="cd12087">
    <property type="entry name" value="TM_EGFR-like"/>
    <property type="match status" value="1"/>
</dbReference>
<feature type="transmembrane region" description="Helical" evidence="2">
    <location>
        <begin position="506"/>
        <end position="529"/>
    </location>
</feature>
<feature type="signal peptide" evidence="3">
    <location>
        <begin position="1"/>
        <end position="25"/>
    </location>
</feature>
<gene>
    <name evidence="4" type="ORF">B0H66DRAFT_584976</name>
</gene>
<feature type="region of interest" description="Disordered" evidence="1">
    <location>
        <begin position="561"/>
        <end position="615"/>
    </location>
</feature>
<evidence type="ECO:0000256" key="2">
    <source>
        <dbReference type="SAM" id="Phobius"/>
    </source>
</evidence>
<name>A0AAE0HSJ2_9PEZI</name>
<dbReference type="EMBL" id="JAUEDM010000009">
    <property type="protein sequence ID" value="KAK3312105.1"/>
    <property type="molecule type" value="Genomic_DNA"/>
</dbReference>
<keyword evidence="2" id="KW-0472">Membrane</keyword>
<comment type="caution">
    <text evidence="4">The sequence shown here is derived from an EMBL/GenBank/DDBJ whole genome shotgun (WGS) entry which is preliminary data.</text>
</comment>
<protein>
    <recommendedName>
        <fullName evidence="6">Peptidase A1 domain-containing protein</fullName>
    </recommendedName>
</protein>
<dbReference type="SUPFAM" id="SSF50630">
    <property type="entry name" value="Acid proteases"/>
    <property type="match status" value="1"/>
</dbReference>
<organism evidence="4 5">
    <name type="scientific">Apodospora peruviana</name>
    <dbReference type="NCBI Taxonomy" id="516989"/>
    <lineage>
        <taxon>Eukaryota</taxon>
        <taxon>Fungi</taxon>
        <taxon>Dikarya</taxon>
        <taxon>Ascomycota</taxon>
        <taxon>Pezizomycotina</taxon>
        <taxon>Sordariomycetes</taxon>
        <taxon>Sordariomycetidae</taxon>
        <taxon>Sordariales</taxon>
        <taxon>Lasiosphaeriaceae</taxon>
        <taxon>Apodospora</taxon>
    </lineage>
</organism>
<feature type="compositionally biased region" description="Basic and acidic residues" evidence="1">
    <location>
        <begin position="595"/>
        <end position="615"/>
    </location>
</feature>
<sequence>MTIVAARATTLAILIALTSIPNGVSNTAAASPGPNEVFQIPFTTDLYFGSDEGLVGPDGPWHAALIMTGTHQRASLLDPIDGGPLIPMWPTGSTVAQILTTKGGGKYNLSGSETASAPWGEWGNDGNNIMRLSDSFANEFSEGVGVLDGLTFINLRFEAPGYANVNASIYAMNTSKIVMPDGRSYRPEVGNLGLGRPTDTDFVGESMIQQMKTARLVASNSFALHMGSAALGQKGSLILGGYEENRIIAPVAAIEMQLGVPIIFLTDVFLGVEVGQWPIGDHSTPDEVIWEGTGSDQLGASIAKQFGGSVGSALVTPNPAVPGIYLPPPTCANIAKRLPVTFDAKLGYYLWNANGTAGDAAVMINSDVYIAFVLADTQAQNLTIKVPLKLLNLTLQAPIVETPVAYFPCHDVHTQMEAGYWELGRAFLQATFFAVSYDQNLTFLAQGPGPDYGQSVLQTLKPEDRTLVPSNKTLADTWRAHWKTTTTADILADNNKDESSGLSQGAIAGIAVGAVFGLVLGCAVGWWFWRRRRGQHIKKSQPAELDRGSSQELDGSNNEIQEMGENMVSELGSPIKLHEAPASPEVYEMSAEPLEPEKESKAESEGHNDSPGELS</sequence>
<proteinExistence type="predicted"/>
<dbReference type="Gene3D" id="2.40.70.10">
    <property type="entry name" value="Acid Proteases"/>
    <property type="match status" value="2"/>
</dbReference>
<evidence type="ECO:0000256" key="1">
    <source>
        <dbReference type="SAM" id="MobiDB-lite"/>
    </source>
</evidence>
<reference evidence="4" key="2">
    <citation type="submission" date="2023-06" db="EMBL/GenBank/DDBJ databases">
        <authorList>
            <consortium name="Lawrence Berkeley National Laboratory"/>
            <person name="Haridas S."/>
            <person name="Hensen N."/>
            <person name="Bonometti L."/>
            <person name="Westerberg I."/>
            <person name="Brannstrom I.O."/>
            <person name="Guillou S."/>
            <person name="Cros-Aarteil S."/>
            <person name="Calhoun S."/>
            <person name="Kuo A."/>
            <person name="Mondo S."/>
            <person name="Pangilinan J."/>
            <person name="Riley R."/>
            <person name="Labutti K."/>
            <person name="Andreopoulos B."/>
            <person name="Lipzen A."/>
            <person name="Chen C."/>
            <person name="Yanf M."/>
            <person name="Daum C."/>
            <person name="Ng V."/>
            <person name="Clum A."/>
            <person name="Steindorff A."/>
            <person name="Ohm R."/>
            <person name="Martin F."/>
            <person name="Silar P."/>
            <person name="Natvig D."/>
            <person name="Lalanne C."/>
            <person name="Gautier V."/>
            <person name="Ament-Velasquez S.L."/>
            <person name="Kruys A."/>
            <person name="Hutchinson M.I."/>
            <person name="Powell A.J."/>
            <person name="Barry K."/>
            <person name="Miller A.N."/>
            <person name="Grigoriev I.V."/>
            <person name="Debuchy R."/>
            <person name="Gladieux P."/>
            <person name="Thoren M.H."/>
            <person name="Johannesson H."/>
        </authorList>
    </citation>
    <scope>NUCLEOTIDE SEQUENCE</scope>
    <source>
        <strain evidence="4">CBS 118394</strain>
    </source>
</reference>
<feature type="chain" id="PRO_5042227289" description="Peptidase A1 domain-containing protein" evidence="3">
    <location>
        <begin position="26"/>
        <end position="615"/>
    </location>
</feature>
<keyword evidence="2" id="KW-1133">Transmembrane helix</keyword>
<reference evidence="4" key="1">
    <citation type="journal article" date="2023" name="Mol. Phylogenet. Evol.">
        <title>Genome-scale phylogeny and comparative genomics of the fungal order Sordariales.</title>
        <authorList>
            <person name="Hensen N."/>
            <person name="Bonometti L."/>
            <person name="Westerberg I."/>
            <person name="Brannstrom I.O."/>
            <person name="Guillou S."/>
            <person name="Cros-Aarteil S."/>
            <person name="Calhoun S."/>
            <person name="Haridas S."/>
            <person name="Kuo A."/>
            <person name="Mondo S."/>
            <person name="Pangilinan J."/>
            <person name="Riley R."/>
            <person name="LaButti K."/>
            <person name="Andreopoulos B."/>
            <person name="Lipzen A."/>
            <person name="Chen C."/>
            <person name="Yan M."/>
            <person name="Daum C."/>
            <person name="Ng V."/>
            <person name="Clum A."/>
            <person name="Steindorff A."/>
            <person name="Ohm R.A."/>
            <person name="Martin F."/>
            <person name="Silar P."/>
            <person name="Natvig D.O."/>
            <person name="Lalanne C."/>
            <person name="Gautier V."/>
            <person name="Ament-Velasquez S.L."/>
            <person name="Kruys A."/>
            <person name="Hutchinson M.I."/>
            <person name="Powell A.J."/>
            <person name="Barry K."/>
            <person name="Miller A.N."/>
            <person name="Grigoriev I.V."/>
            <person name="Debuchy R."/>
            <person name="Gladieux P."/>
            <person name="Hiltunen Thoren M."/>
            <person name="Johannesson H."/>
        </authorList>
    </citation>
    <scope>NUCLEOTIDE SEQUENCE</scope>
    <source>
        <strain evidence="4">CBS 118394</strain>
    </source>
</reference>
<keyword evidence="2" id="KW-0812">Transmembrane</keyword>